<evidence type="ECO:0000256" key="7">
    <source>
        <dbReference type="ARBA" id="ARBA00023049"/>
    </source>
</evidence>
<dbReference type="Gene3D" id="2.60.40.1730">
    <property type="entry name" value="tricorn interacting facor f3 domain"/>
    <property type="match status" value="1"/>
</dbReference>
<dbReference type="Gene3D" id="1.25.50.20">
    <property type="match status" value="1"/>
</dbReference>
<feature type="domain" description="Aminopeptidase N-like N-terminal" evidence="11">
    <location>
        <begin position="17"/>
        <end position="203"/>
    </location>
</feature>
<dbReference type="InterPro" id="IPR050344">
    <property type="entry name" value="Peptidase_M1_aminopeptidases"/>
</dbReference>
<evidence type="ECO:0000256" key="6">
    <source>
        <dbReference type="ARBA" id="ARBA00022833"/>
    </source>
</evidence>
<evidence type="ECO:0000256" key="5">
    <source>
        <dbReference type="ARBA" id="ARBA00022801"/>
    </source>
</evidence>
<comment type="similarity">
    <text evidence="1 8">Belongs to the peptidase M1 family.</text>
</comment>
<dbReference type="GeneID" id="101853513"/>
<evidence type="ECO:0000313" key="15">
    <source>
        <dbReference type="RefSeq" id="XP_035829296.1"/>
    </source>
</evidence>
<dbReference type="InterPro" id="IPR034016">
    <property type="entry name" value="M1_APN-typ"/>
</dbReference>
<evidence type="ECO:0000313" key="14">
    <source>
        <dbReference type="RefSeq" id="XP_012945741.1"/>
    </source>
</evidence>
<keyword evidence="2 8" id="KW-0031">Aminopeptidase</keyword>
<dbReference type="GO" id="GO:0004177">
    <property type="term" value="F:aminopeptidase activity"/>
    <property type="evidence" value="ECO:0007669"/>
    <property type="project" value="UniProtKB-KW"/>
</dbReference>
<dbReference type="CDD" id="cd09601">
    <property type="entry name" value="M1_APN-Q_like"/>
    <property type="match status" value="1"/>
</dbReference>
<evidence type="ECO:0000313" key="12">
    <source>
        <dbReference type="Proteomes" id="UP000694888"/>
    </source>
</evidence>
<dbReference type="Gene3D" id="2.60.40.1910">
    <property type="match status" value="1"/>
</dbReference>
<dbReference type="InterPro" id="IPR027268">
    <property type="entry name" value="Peptidase_M4/M1_CTD_sf"/>
</dbReference>
<evidence type="ECO:0000256" key="3">
    <source>
        <dbReference type="ARBA" id="ARBA00022670"/>
    </source>
</evidence>
<keyword evidence="6 8" id="KW-0862">Zinc</keyword>
<keyword evidence="3 8" id="KW-0645">Protease</keyword>
<dbReference type="RefSeq" id="XP_035829296.1">
    <property type="nucleotide sequence ID" value="XM_035973403.1"/>
</dbReference>
<reference evidence="13 14" key="1">
    <citation type="submission" date="2025-05" db="UniProtKB">
        <authorList>
            <consortium name="RefSeq"/>
        </authorList>
    </citation>
    <scope>IDENTIFICATION</scope>
</reference>
<dbReference type="PRINTS" id="PR00756">
    <property type="entry name" value="ALADIPTASE"/>
</dbReference>
<name>A0ABM1W3Q3_APLCA</name>
<evidence type="ECO:0000259" key="9">
    <source>
        <dbReference type="Pfam" id="PF01433"/>
    </source>
</evidence>
<dbReference type="SUPFAM" id="SSF63737">
    <property type="entry name" value="Leukotriene A4 hydrolase N-terminal domain"/>
    <property type="match status" value="1"/>
</dbReference>
<evidence type="ECO:0000256" key="1">
    <source>
        <dbReference type="ARBA" id="ARBA00010136"/>
    </source>
</evidence>
<dbReference type="Gene3D" id="1.10.390.10">
    <property type="entry name" value="Neutral Protease Domain 2"/>
    <property type="match status" value="1"/>
</dbReference>
<evidence type="ECO:0000256" key="8">
    <source>
        <dbReference type="RuleBase" id="RU364040"/>
    </source>
</evidence>
<organism evidence="12 15">
    <name type="scientific">Aplysia californica</name>
    <name type="common">California sea hare</name>
    <dbReference type="NCBI Taxonomy" id="6500"/>
    <lineage>
        <taxon>Eukaryota</taxon>
        <taxon>Metazoa</taxon>
        <taxon>Spiralia</taxon>
        <taxon>Lophotrochozoa</taxon>
        <taxon>Mollusca</taxon>
        <taxon>Gastropoda</taxon>
        <taxon>Heterobranchia</taxon>
        <taxon>Euthyneura</taxon>
        <taxon>Tectipleura</taxon>
        <taxon>Aplysiida</taxon>
        <taxon>Aplysioidea</taxon>
        <taxon>Aplysiidae</taxon>
        <taxon>Aplysia</taxon>
    </lineage>
</organism>
<dbReference type="EC" id="3.4.11.-" evidence="8"/>
<dbReference type="Pfam" id="PF11838">
    <property type="entry name" value="ERAP1_C"/>
    <property type="match status" value="1"/>
</dbReference>
<feature type="domain" description="Peptidase M1 membrane alanine aminopeptidase" evidence="9">
    <location>
        <begin position="238"/>
        <end position="455"/>
    </location>
</feature>
<dbReference type="InterPro" id="IPR001930">
    <property type="entry name" value="Peptidase_M1"/>
</dbReference>
<evidence type="ECO:0000256" key="2">
    <source>
        <dbReference type="ARBA" id="ARBA00022438"/>
    </source>
</evidence>
<keyword evidence="12" id="KW-1185">Reference proteome</keyword>
<feature type="domain" description="ERAP1-like C-terminal" evidence="10">
    <location>
        <begin position="540"/>
        <end position="854"/>
    </location>
</feature>
<accession>A0ABM1W3Q3</accession>
<evidence type="ECO:0000259" key="10">
    <source>
        <dbReference type="Pfam" id="PF11838"/>
    </source>
</evidence>
<comment type="cofactor">
    <cofactor evidence="8">
        <name>Zn(2+)</name>
        <dbReference type="ChEBI" id="CHEBI:29105"/>
    </cofactor>
    <text evidence="8">Binds 1 zinc ion per subunit.</text>
</comment>
<dbReference type="Pfam" id="PF01433">
    <property type="entry name" value="Peptidase_M1"/>
    <property type="match status" value="1"/>
</dbReference>
<keyword evidence="4 8" id="KW-0479">Metal-binding</keyword>
<dbReference type="InterPro" id="IPR045357">
    <property type="entry name" value="Aminopeptidase_N-like_N"/>
</dbReference>
<dbReference type="Proteomes" id="UP000694888">
    <property type="component" value="Unplaced"/>
</dbReference>
<evidence type="ECO:0000256" key="4">
    <source>
        <dbReference type="ARBA" id="ARBA00022723"/>
    </source>
</evidence>
<proteinExistence type="inferred from homology"/>
<dbReference type="RefSeq" id="XP_012945741.1">
    <property type="nucleotide sequence ID" value="XM_013090287.2"/>
</dbReference>
<keyword evidence="7 8" id="KW-0482">Metalloprotease</keyword>
<gene>
    <name evidence="13 14 15" type="primary">LOC101853513</name>
</gene>
<dbReference type="InterPro" id="IPR042097">
    <property type="entry name" value="Aminopeptidase_N-like_N_sf"/>
</dbReference>
<dbReference type="PANTHER" id="PTHR11533">
    <property type="entry name" value="PROTEASE M1 ZINC METALLOPROTEASE"/>
    <property type="match status" value="1"/>
</dbReference>
<sequence>MSTSEKTLFKRLPTDVVPQLYEVTLKPDLVELTFQGWEVVHLMVKSVTSSITVNGFEITVSEASLSGKDSGKTLVPEIEHQPNEEKILFHFSEGLQPGEYLLKLQFTGSLNDQLRGFYRNKYTTPSGEQRYGAGTHFEATGARRAYPCWDEPAVKAKFVFTLVVPQDRLALSNMPVEEEKPSPENPDLRMVKFEPTPTMSTYLTAFVVGEYDCVEDTTSNGVPVRVFTPVGKKEQGRFALEVATKALSYYEWYFDVPYGLPKLDLITLSEFPIGAMENWGLVTYRETCLLVDSVHSSALTRQRVAVVVAHELSHNWFGNLVTMEWWTDLWLKEGFATWIEYQCVASLYPEMDVWMTFINGDQAYALKLDALSTSHPVEVEVGHPGEIDEIFDGISYCKGACLIRMLQSHIGDEAFRKGMKLYLNRHKFSNTNTSNMWAAMSESSGEDVGQLMDSWTKQMGFPLIKVEEVIDTNSEQRQVVLSQEKFTSQVPSGDEAKSSARWRVPYSITTARSPEKPVVKGVLADGSVTLTVPDCAPGDWIRVNPGQFMFYHVQYSPEALQRFLPALISNVLGPVDRLGLLTDLLALCRANYINAVDVLRLTKSYRSEKNFAVCSKLTSALADLGSQIQQLTEGSFSRYKTFVCDSLRDTGERLGWEAQSGEDHGDKMLREQVLTRLGRSGEEKVKEEAFRRFEAHFAGQQVLSGDIKAPVYTTVLTHGGKAVFEKMLQLYDREDSLEEKNRIGRLLGCVSDAELIQSVLKFALSDKVRNQDSVAVLGGVRASLQGKELLWSFVKENWSELYRRYGTSTMLSGLIKVLTEGVGCADQAADIEKFFKSHKAKAAERAIQQGLEHISSNVAFLRKQGSSILEFLKTEA</sequence>
<keyword evidence="5 8" id="KW-0378">Hydrolase</keyword>
<dbReference type="InterPro" id="IPR014782">
    <property type="entry name" value="Peptidase_M1_dom"/>
</dbReference>
<dbReference type="InterPro" id="IPR024571">
    <property type="entry name" value="ERAP1-like_C_dom"/>
</dbReference>
<protein>
    <recommendedName>
        <fullName evidence="8">Aminopeptidase</fullName>
        <ecNumber evidence="8">3.4.11.-</ecNumber>
    </recommendedName>
</protein>
<dbReference type="RefSeq" id="XP_012945740.1">
    <property type="nucleotide sequence ID" value="XM_013090286.2"/>
</dbReference>
<dbReference type="SUPFAM" id="SSF55486">
    <property type="entry name" value="Metalloproteases ('zincins'), catalytic domain"/>
    <property type="match status" value="1"/>
</dbReference>
<evidence type="ECO:0000313" key="13">
    <source>
        <dbReference type="RefSeq" id="XP_012945740.1"/>
    </source>
</evidence>
<dbReference type="Pfam" id="PF17900">
    <property type="entry name" value="Peptidase_M1_N"/>
    <property type="match status" value="1"/>
</dbReference>
<evidence type="ECO:0000259" key="11">
    <source>
        <dbReference type="Pfam" id="PF17900"/>
    </source>
</evidence>
<dbReference type="PANTHER" id="PTHR11533:SF174">
    <property type="entry name" value="PUROMYCIN-SENSITIVE AMINOPEPTIDASE-RELATED"/>
    <property type="match status" value="1"/>
</dbReference>